<feature type="chain" id="PRO_5014850453" evidence="2">
    <location>
        <begin position="18"/>
        <end position="148"/>
    </location>
</feature>
<evidence type="ECO:0000256" key="2">
    <source>
        <dbReference type="SAM" id="SignalP"/>
    </source>
</evidence>
<evidence type="ECO:0000256" key="1">
    <source>
        <dbReference type="SAM" id="MobiDB-lite"/>
    </source>
</evidence>
<feature type="region of interest" description="Disordered" evidence="1">
    <location>
        <begin position="17"/>
        <end position="39"/>
    </location>
</feature>
<feature type="signal peptide" evidence="2">
    <location>
        <begin position="1"/>
        <end position="17"/>
    </location>
</feature>
<evidence type="ECO:0000313" key="3">
    <source>
        <dbReference type="EMBL" id="MBW79462.1"/>
    </source>
</evidence>
<keyword evidence="2" id="KW-0732">Signal</keyword>
<accession>A0A2M4DPI0</accession>
<sequence length="148" mass="16195">MLLLLLLLPTMLPQTGRRPLSVDHGSTTGSRGTGCAREGPTARAAPIPFWLIMIIGDQQKQRSPRPRGFQGTHKPVYRVILPPTTRSPYKGVWGAFAIASFKGLIQRPAGRPASQIELARSSSNSNRRSTIEVFEDRAPLVLCANHIS</sequence>
<reference evidence="3" key="1">
    <citation type="submission" date="2018-01" db="EMBL/GenBank/DDBJ databases">
        <title>An insight into the sialome of Amazonian anophelines.</title>
        <authorList>
            <person name="Ribeiro J.M."/>
            <person name="Scarpassa V."/>
            <person name="Calvo E."/>
        </authorList>
    </citation>
    <scope>NUCLEOTIDE SEQUENCE</scope>
</reference>
<dbReference type="AlphaFoldDB" id="A0A2M4DPI0"/>
<protein>
    <submittedName>
        <fullName evidence="3">Putative secreted protein</fullName>
    </submittedName>
</protein>
<proteinExistence type="predicted"/>
<organism evidence="3">
    <name type="scientific">Anopheles darlingi</name>
    <name type="common">Mosquito</name>
    <dbReference type="NCBI Taxonomy" id="43151"/>
    <lineage>
        <taxon>Eukaryota</taxon>
        <taxon>Metazoa</taxon>
        <taxon>Ecdysozoa</taxon>
        <taxon>Arthropoda</taxon>
        <taxon>Hexapoda</taxon>
        <taxon>Insecta</taxon>
        <taxon>Pterygota</taxon>
        <taxon>Neoptera</taxon>
        <taxon>Endopterygota</taxon>
        <taxon>Diptera</taxon>
        <taxon>Nematocera</taxon>
        <taxon>Culicoidea</taxon>
        <taxon>Culicidae</taxon>
        <taxon>Anophelinae</taxon>
        <taxon>Anopheles</taxon>
    </lineage>
</organism>
<dbReference type="EMBL" id="GGFL01015284">
    <property type="protein sequence ID" value="MBW79462.1"/>
    <property type="molecule type" value="Transcribed_RNA"/>
</dbReference>
<name>A0A2M4DPI0_ANODA</name>